<dbReference type="EMBL" id="PJRQ01000036">
    <property type="protein sequence ID" value="PLR10775.1"/>
    <property type="molecule type" value="Genomic_DNA"/>
</dbReference>
<evidence type="ECO:0000313" key="5">
    <source>
        <dbReference type="Proteomes" id="UP000234483"/>
    </source>
</evidence>
<reference evidence="4 5" key="1">
    <citation type="submission" date="2017-12" db="EMBL/GenBank/DDBJ databases">
        <title>The genome sequence of Caulobacter flavus CGMCC1 15093.</title>
        <authorList>
            <person name="Gao J."/>
            <person name="Mao X."/>
            <person name="Sun J."/>
        </authorList>
    </citation>
    <scope>NUCLEOTIDE SEQUENCE [LARGE SCALE GENOMIC DNA]</scope>
    <source>
        <strain evidence="4 5">CGMCC1 15093</strain>
    </source>
</reference>
<keyword evidence="2" id="KW-0963">Cytoplasm</keyword>
<keyword evidence="6" id="KW-1185">Reference proteome</keyword>
<dbReference type="GO" id="GO:0005737">
    <property type="term" value="C:cytoplasm"/>
    <property type="evidence" value="ECO:0007669"/>
    <property type="project" value="UniProtKB-SubCell"/>
</dbReference>
<keyword evidence="2" id="KW-0204">Cytolysis</keyword>
<protein>
    <recommendedName>
        <fullName evidence="2">RTX toxin-activating lysine-acyltransferase</fullName>
        <ecNumber evidence="2">2.3.1.-</ecNumber>
    </recommendedName>
</protein>
<dbReference type="GO" id="GO:0031640">
    <property type="term" value="P:killing of cells of another organism"/>
    <property type="evidence" value="ECO:0007669"/>
    <property type="project" value="UniProtKB-KW"/>
</dbReference>
<dbReference type="GO" id="GO:0016746">
    <property type="term" value="F:acyltransferase activity"/>
    <property type="evidence" value="ECO:0007669"/>
    <property type="project" value="UniProtKB-UniRule"/>
</dbReference>
<dbReference type="Proteomes" id="UP000234483">
    <property type="component" value="Unassembled WGS sequence"/>
</dbReference>
<comment type="function">
    <text evidence="2">Involved in fatty acylation of protoxin at internal lysine residues, thereby converting it to the active toxin.</text>
</comment>
<evidence type="ECO:0000313" key="4">
    <source>
        <dbReference type="EMBL" id="PLR10775.1"/>
    </source>
</evidence>
<sequence>MADGTTPQTPPQKTVSQVLGEITWLLTQSPVHKQLFIGDLEWFAMPPILLEQFRVWNGPNSPAAVAFWAFVNEDTEARLAAGAPKLRPDEWRAGDRAWLIELVAPFGAQDEILADLSANVFEGKPFKYHTVVDGARAVASFPPQPQA</sequence>
<accession>A0A2N5CR14</accession>
<evidence type="ECO:0000256" key="2">
    <source>
        <dbReference type="RuleBase" id="RU368102"/>
    </source>
</evidence>
<keyword evidence="2 4" id="KW-0808">Transferase</keyword>
<dbReference type="InterPro" id="IPR003996">
    <property type="entry name" value="RTX_toxin-activating_protC_bac"/>
</dbReference>
<comment type="subcellular location">
    <subcellularLocation>
        <location evidence="2">Cytoplasm</location>
    </subcellularLocation>
</comment>
<name>A0A2N5CR14_9CAUL</name>
<evidence type="ECO:0000313" key="3">
    <source>
        <dbReference type="EMBL" id="AYV46208.1"/>
    </source>
</evidence>
<dbReference type="OrthoDB" id="5431564at2"/>
<evidence type="ECO:0000256" key="1">
    <source>
        <dbReference type="ARBA" id="ARBA00005686"/>
    </source>
</evidence>
<dbReference type="Proteomes" id="UP000281192">
    <property type="component" value="Chromosome"/>
</dbReference>
<dbReference type="AlphaFoldDB" id="A0A2N5CR14"/>
<dbReference type="EC" id="2.3.1.-" evidence="2"/>
<dbReference type="GO" id="GO:0009404">
    <property type="term" value="P:toxin metabolic process"/>
    <property type="evidence" value="ECO:0007669"/>
    <property type="project" value="UniProtKB-UniRule"/>
</dbReference>
<dbReference type="Pfam" id="PF02794">
    <property type="entry name" value="HlyC"/>
    <property type="match status" value="1"/>
</dbReference>
<keyword evidence="2 4" id="KW-0012">Acyltransferase</keyword>
<organism evidence="4 5">
    <name type="scientific">Caulobacter flavus</name>
    <dbReference type="NCBI Taxonomy" id="1679497"/>
    <lineage>
        <taxon>Bacteria</taxon>
        <taxon>Pseudomonadati</taxon>
        <taxon>Pseudomonadota</taxon>
        <taxon>Alphaproteobacteria</taxon>
        <taxon>Caulobacterales</taxon>
        <taxon>Caulobacteraceae</taxon>
        <taxon>Caulobacter</taxon>
    </lineage>
</organism>
<dbReference type="PRINTS" id="PR01489">
    <property type="entry name" value="RTXTOXINC"/>
</dbReference>
<dbReference type="RefSeq" id="WP_101714107.1">
    <property type="nucleotide sequence ID" value="NZ_CP026100.1"/>
</dbReference>
<dbReference type="EMBL" id="CP026100">
    <property type="protein sequence ID" value="AYV46208.1"/>
    <property type="molecule type" value="Genomic_DNA"/>
</dbReference>
<reference evidence="3 6" key="2">
    <citation type="submission" date="2018-01" db="EMBL/GenBank/DDBJ databases">
        <title>Complete genome sequence of Caulobacter flavus RHGG3.</title>
        <authorList>
            <person name="Yang E."/>
        </authorList>
    </citation>
    <scope>NUCLEOTIDE SEQUENCE [LARGE SCALE GENOMIC DNA]</scope>
    <source>
        <strain evidence="3 6">RHGG3</strain>
    </source>
</reference>
<evidence type="ECO:0000313" key="6">
    <source>
        <dbReference type="Proteomes" id="UP000281192"/>
    </source>
</evidence>
<dbReference type="KEGG" id="cfh:C1707_08040"/>
<proteinExistence type="inferred from homology"/>
<comment type="similarity">
    <text evidence="1 2">Belongs to the RTX toxin acyltransferase family.</text>
</comment>
<gene>
    <name evidence="3" type="ORF">C1707_08040</name>
    <name evidence="4" type="ORF">CFHF_16595</name>
</gene>